<keyword evidence="7 9" id="KW-0694">RNA-binding</keyword>
<reference evidence="13 14" key="1">
    <citation type="submission" date="2018-10" db="EMBL/GenBank/DDBJ databases">
        <authorList>
            <consortium name="Pathogen Informatics"/>
        </authorList>
    </citation>
    <scope>NUCLEOTIDE SEQUENCE [LARGE SCALE GENOMIC DNA]</scope>
</reference>
<evidence type="ECO:0000256" key="11">
    <source>
        <dbReference type="SAM" id="Phobius"/>
    </source>
</evidence>
<feature type="binding site" evidence="9">
    <location>
        <begin position="481"/>
        <end position="482"/>
    </location>
    <ligand>
        <name>S-adenosyl-L-methionine</name>
        <dbReference type="ChEBI" id="CHEBI:59789"/>
    </ligand>
</feature>
<feature type="compositionally biased region" description="Basic and acidic residues" evidence="10">
    <location>
        <begin position="389"/>
        <end position="407"/>
    </location>
</feature>
<dbReference type="HAMAP" id="MF_03055">
    <property type="entry name" value="tRNA_methyltr_TrmB_euk"/>
    <property type="match status" value="1"/>
</dbReference>
<feature type="binding site" evidence="9">
    <location>
        <begin position="657"/>
        <end position="659"/>
    </location>
    <ligand>
        <name>S-adenosyl-L-methionine</name>
        <dbReference type="ChEBI" id="CHEBI:59789"/>
    </ligand>
</feature>
<dbReference type="GO" id="GO:0000049">
    <property type="term" value="F:tRNA binding"/>
    <property type="evidence" value="ECO:0007669"/>
    <property type="project" value="UniProtKB-UniRule"/>
</dbReference>
<comment type="similarity">
    <text evidence="9">Belongs to the class I-like SAM-binding methyltransferase superfamily. TrmB family.</text>
</comment>
<keyword evidence="3 9" id="KW-0489">Methyltransferase</keyword>
<evidence type="ECO:0000259" key="12">
    <source>
        <dbReference type="PROSITE" id="PS50192"/>
    </source>
</evidence>
<keyword evidence="11" id="KW-0472">Membrane</keyword>
<dbReference type="GO" id="GO:0043527">
    <property type="term" value="C:tRNA methyltransferase complex"/>
    <property type="evidence" value="ECO:0007669"/>
    <property type="project" value="TreeGrafter"/>
</dbReference>
<evidence type="ECO:0000256" key="7">
    <source>
        <dbReference type="ARBA" id="ARBA00022884"/>
    </source>
</evidence>
<dbReference type="OrthoDB" id="47276at2759"/>
<dbReference type="InterPro" id="IPR029063">
    <property type="entry name" value="SAM-dependent_MTases_sf"/>
</dbReference>
<keyword evidence="11" id="KW-1133">Transmembrane helix</keyword>
<feature type="region of interest" description="Disordered" evidence="10">
    <location>
        <begin position="389"/>
        <end position="409"/>
    </location>
</feature>
<dbReference type="InterPro" id="IPR003358">
    <property type="entry name" value="tRNA_(Gua-N-7)_MeTrfase_Trmb"/>
</dbReference>
<dbReference type="Proteomes" id="UP000267029">
    <property type="component" value="Unassembled WGS sequence"/>
</dbReference>
<sequence>MATDYCDRSVELLKCAQLLHQKVMSGRVILKPRVSQPGAVAAYFAPTLLKTQFLPLIKQVSVSLTLCQAKMDQLVSLTDRYNTSSPPDSQLATSISNLAQKLQPEVVAISGFLQRVAALSTQVQQEFSSHPQVCKHVRALVSSQESRLADLSMHLRDFMETNKAIVMGTLADTEESSIPIISTSAVMPPLPTSLVSSIPRPPSSHHTKQAIPVVEPLRVGNCDLSVASIIVAMMARFLVTSTPSCVFQRDETPIIVQDQSHLLLPSSTQQMVVRQRDNSAALRHTEATIVQLGEIYQQFSFLVKEQGDLVARIDSNLEDANLNVSFAHDQLAEFLRYVSSRRAFMLKFFAVLMAIFCLFAIFKRRALMPELIFEKYSVKLTNVSVEIAEKSPETQDRKRPSSGDEPVKLPQKRLYRQRAHCNPWSDHSFPYPVQPEAFDWGGLFDGNPHPPVTMVDIGCGYGGLLFSLSTKFPEARAVGLEIRLKVVDYVQAKIKALRLNHPGEYQNIACVRTNAMKYLPNFFKKVRAFIVTSVSIFSVFLNSTPELRVKRLSSSIHAVGQLEKMFFLYPDPHFKRQKHKWRIISLALLTIYAYHLRPGGRIYTMTDVPDLAEWMASKLRAHPLFRECHHLELPAEDGVEKASAEDSLVGLLAAGVTEEGKKAAREGRGATISVFERIPNPVEG</sequence>
<keyword evidence="2 9" id="KW-0820">tRNA-binding</keyword>
<organism evidence="13 14">
    <name type="scientific">Mesocestoides corti</name>
    <name type="common">Flatworm</name>
    <dbReference type="NCBI Taxonomy" id="53468"/>
    <lineage>
        <taxon>Eukaryota</taxon>
        <taxon>Metazoa</taxon>
        <taxon>Spiralia</taxon>
        <taxon>Lophotrochozoa</taxon>
        <taxon>Platyhelminthes</taxon>
        <taxon>Cestoda</taxon>
        <taxon>Eucestoda</taxon>
        <taxon>Cyclophyllidea</taxon>
        <taxon>Mesocestoididae</taxon>
        <taxon>Mesocestoides</taxon>
    </lineage>
</organism>
<evidence type="ECO:0000256" key="8">
    <source>
        <dbReference type="ARBA" id="ARBA00023242"/>
    </source>
</evidence>
<keyword evidence="11" id="KW-0812">Transmembrane</keyword>
<dbReference type="Pfam" id="PF02390">
    <property type="entry name" value="Methyltransf_4"/>
    <property type="match status" value="2"/>
</dbReference>
<dbReference type="UniPathway" id="UPA00989"/>
<feature type="domain" description="T-SNARE coiled-coil homology" evidence="12">
    <location>
        <begin position="272"/>
        <end position="334"/>
    </location>
</feature>
<evidence type="ECO:0000313" key="14">
    <source>
        <dbReference type="Proteomes" id="UP000267029"/>
    </source>
</evidence>
<proteinExistence type="inferred from homology"/>
<dbReference type="GO" id="GO:0005634">
    <property type="term" value="C:nucleus"/>
    <property type="evidence" value="ECO:0007669"/>
    <property type="project" value="UniProtKB-SubCell"/>
</dbReference>
<dbReference type="Gene3D" id="3.40.50.150">
    <property type="entry name" value="Vaccinia Virus protein VP39"/>
    <property type="match status" value="2"/>
</dbReference>
<dbReference type="EC" id="2.1.1.33" evidence="9"/>
<keyword evidence="5 9" id="KW-0949">S-adenosyl-L-methionine</keyword>
<evidence type="ECO:0000256" key="10">
    <source>
        <dbReference type="SAM" id="MobiDB-lite"/>
    </source>
</evidence>
<keyword evidence="4 9" id="KW-0808">Transferase</keyword>
<dbReference type="InterPro" id="IPR025763">
    <property type="entry name" value="Trm8_euk"/>
</dbReference>
<dbReference type="PANTHER" id="PTHR23417">
    <property type="entry name" value="3-DEOXY-D-MANNO-OCTULOSONIC-ACID TRANSFERASE/TRNA GUANINE-N 7 - -METHYLTRANSFERASE"/>
    <property type="match status" value="1"/>
</dbReference>
<comment type="pathway">
    <text evidence="9">tRNA modification; N(7)-methylguanine-tRNA biosynthesis.</text>
</comment>
<dbReference type="SMART" id="SM00397">
    <property type="entry name" value="t_SNARE"/>
    <property type="match status" value="1"/>
</dbReference>
<dbReference type="GO" id="GO:0016020">
    <property type="term" value="C:membrane"/>
    <property type="evidence" value="ECO:0007669"/>
    <property type="project" value="InterPro"/>
</dbReference>
<dbReference type="GO" id="GO:0008176">
    <property type="term" value="F:tRNA (guanine(46)-N7)-methyltransferase activity"/>
    <property type="evidence" value="ECO:0007669"/>
    <property type="project" value="UniProtKB-UniRule"/>
</dbReference>
<dbReference type="Gene3D" id="1.20.5.110">
    <property type="match status" value="1"/>
</dbReference>
<comment type="subcellular location">
    <subcellularLocation>
        <location evidence="9">Nucleus</location>
    </subcellularLocation>
</comment>
<comment type="caution">
    <text evidence="9">Lacks conserved residue(s) required for the propagation of feature annotation.</text>
</comment>
<dbReference type="GO" id="GO:0016192">
    <property type="term" value="P:vesicle-mediated transport"/>
    <property type="evidence" value="ECO:0007669"/>
    <property type="project" value="InterPro"/>
</dbReference>
<feature type="transmembrane region" description="Helical" evidence="11">
    <location>
        <begin position="344"/>
        <end position="362"/>
    </location>
</feature>
<evidence type="ECO:0000256" key="2">
    <source>
        <dbReference type="ARBA" id="ARBA00022555"/>
    </source>
</evidence>
<dbReference type="SUPFAM" id="SSF47661">
    <property type="entry name" value="t-snare proteins"/>
    <property type="match status" value="1"/>
</dbReference>
<evidence type="ECO:0000256" key="5">
    <source>
        <dbReference type="ARBA" id="ARBA00022691"/>
    </source>
</evidence>
<dbReference type="PROSITE" id="PS51625">
    <property type="entry name" value="SAM_MT_TRMB"/>
    <property type="match status" value="1"/>
</dbReference>
<name>A0A0R3UPD8_MESCO</name>
<evidence type="ECO:0000256" key="1">
    <source>
        <dbReference type="ARBA" id="ARBA00000142"/>
    </source>
</evidence>
<feature type="active site" evidence="9">
    <location>
        <position position="571"/>
    </location>
</feature>
<dbReference type="InterPro" id="IPR000727">
    <property type="entry name" value="T_SNARE_dom"/>
</dbReference>
<dbReference type="EMBL" id="UXSR01005811">
    <property type="protein sequence ID" value="VDD83708.1"/>
    <property type="molecule type" value="Genomic_DNA"/>
</dbReference>
<evidence type="ECO:0000256" key="4">
    <source>
        <dbReference type="ARBA" id="ARBA00022679"/>
    </source>
</evidence>
<gene>
    <name evidence="13" type="ORF">MCOS_LOCUS9711</name>
</gene>
<dbReference type="STRING" id="53468.A0A0R3UPD8"/>
<dbReference type="Pfam" id="PF05739">
    <property type="entry name" value="SNARE"/>
    <property type="match status" value="1"/>
</dbReference>
<evidence type="ECO:0000256" key="9">
    <source>
        <dbReference type="HAMAP-Rule" id="MF_03055"/>
    </source>
</evidence>
<dbReference type="AlphaFoldDB" id="A0A0R3UPD8"/>
<comment type="function">
    <text evidence="9">Catalyzes the formation of N(7)-methylguanine at position 46 (m7G46) in tRNA.</text>
</comment>
<comment type="catalytic activity">
    <reaction evidence="1 9">
        <text>guanosine(46) in tRNA + S-adenosyl-L-methionine = N(7)-methylguanosine(46) in tRNA + S-adenosyl-L-homocysteine</text>
        <dbReference type="Rhea" id="RHEA:42708"/>
        <dbReference type="Rhea" id="RHEA-COMP:10188"/>
        <dbReference type="Rhea" id="RHEA-COMP:10189"/>
        <dbReference type="ChEBI" id="CHEBI:57856"/>
        <dbReference type="ChEBI" id="CHEBI:59789"/>
        <dbReference type="ChEBI" id="CHEBI:74269"/>
        <dbReference type="ChEBI" id="CHEBI:74480"/>
        <dbReference type="EC" id="2.1.1.33"/>
    </reaction>
</comment>
<keyword evidence="6 9" id="KW-0819">tRNA processing</keyword>
<protein>
    <recommendedName>
        <fullName evidence="9">tRNA (guanine-N(7)-)-methyltransferase</fullName>
        <ecNumber evidence="9">2.1.1.33</ecNumber>
    </recommendedName>
    <alternativeName>
        <fullName evidence="9">tRNA (guanine(46)-N(7))-methyltransferase</fullName>
    </alternativeName>
    <alternativeName>
        <fullName evidence="9">tRNA(m7G46)-methyltransferase</fullName>
    </alternativeName>
</protein>
<dbReference type="PANTHER" id="PTHR23417:SF16">
    <property type="entry name" value="TRNA (GUANINE-N(7)-)-METHYLTRANSFERASE"/>
    <property type="match status" value="1"/>
</dbReference>
<dbReference type="InterPro" id="IPR010989">
    <property type="entry name" value="SNARE"/>
</dbReference>
<dbReference type="CDD" id="cd15844">
    <property type="entry name" value="SNARE_syntaxin5"/>
    <property type="match status" value="1"/>
</dbReference>
<keyword evidence="8 9" id="KW-0539">Nucleus</keyword>
<evidence type="ECO:0000256" key="6">
    <source>
        <dbReference type="ARBA" id="ARBA00022694"/>
    </source>
</evidence>
<dbReference type="SUPFAM" id="SSF53335">
    <property type="entry name" value="S-adenosyl-L-methionine-dependent methyltransferases"/>
    <property type="match status" value="1"/>
</dbReference>
<feature type="binding site" evidence="9">
    <location>
        <position position="458"/>
    </location>
    <ligand>
        <name>S-adenosyl-L-methionine</name>
        <dbReference type="ChEBI" id="CHEBI:59789"/>
    </ligand>
</feature>
<feature type="binding site" evidence="9">
    <location>
        <position position="568"/>
    </location>
    <ligand>
        <name>S-adenosyl-L-methionine</name>
        <dbReference type="ChEBI" id="CHEBI:59789"/>
    </ligand>
</feature>
<evidence type="ECO:0000313" key="13">
    <source>
        <dbReference type="EMBL" id="VDD83708.1"/>
    </source>
</evidence>
<accession>A0A0R3UPD8</accession>
<evidence type="ECO:0000256" key="3">
    <source>
        <dbReference type="ARBA" id="ARBA00022603"/>
    </source>
</evidence>
<keyword evidence="14" id="KW-1185">Reference proteome</keyword>
<dbReference type="PROSITE" id="PS50192">
    <property type="entry name" value="T_SNARE"/>
    <property type="match status" value="1"/>
</dbReference>